<feature type="domain" description="FAD-dependent protein C-terminal" evidence="1">
    <location>
        <begin position="283"/>
        <end position="465"/>
    </location>
</feature>
<dbReference type="Proteomes" id="UP000469424">
    <property type="component" value="Unassembled WGS sequence"/>
</dbReference>
<evidence type="ECO:0000313" key="2">
    <source>
        <dbReference type="EMBL" id="MST70601.1"/>
    </source>
</evidence>
<evidence type="ECO:0000259" key="1">
    <source>
        <dbReference type="Pfam" id="PF21688"/>
    </source>
</evidence>
<dbReference type="Pfam" id="PF21688">
    <property type="entry name" value="FAD-depend_C"/>
    <property type="match status" value="1"/>
</dbReference>
<proteinExistence type="predicted"/>
<dbReference type="PIRSF" id="PIRSF038984">
    <property type="entry name" value="FAD_binding_protein"/>
    <property type="match status" value="1"/>
</dbReference>
<dbReference type="SUPFAM" id="SSF51905">
    <property type="entry name" value="FAD/NAD(P)-binding domain"/>
    <property type="match status" value="1"/>
</dbReference>
<reference evidence="2 3" key="1">
    <citation type="submission" date="2019-08" db="EMBL/GenBank/DDBJ databases">
        <title>In-depth cultivation of the pig gut microbiome towards novel bacterial diversity and tailored functional studies.</title>
        <authorList>
            <person name="Wylensek D."/>
            <person name="Hitch T.C.A."/>
            <person name="Clavel T."/>
        </authorList>
    </citation>
    <scope>NUCLEOTIDE SEQUENCE [LARGE SCALE GENOMIC DNA]</scope>
    <source>
        <strain evidence="2 3">WCA-MUC-591-APC-4B</strain>
    </source>
</reference>
<sequence length="519" mass="57573">MYHYRVNQIKLAIGEPKNRIPGRIVKMLGISSDVIQKYDIRRESIDARNKSDIRLVYTVDFFTRKPVRRKNKNLQEVGEERPAEPVSGTQKLQGRPLIVGFGPCGIFAALKLAEKGYRPVVIERGQAMEERVADVEAFRQKGLLNPESNVLFGEGGAGTFSDGKLTSGIKNGHIREVLEVFAEAGANPAILYEHRPHIGTDVLREVIVNIRHKILSLGGEVRFGTRLESLQTEEGRLTGALLVNDEGNREEFVTDALILAIGHSARDTFEMIYEKKLPMEQKPLSIGVRMEHPQVLIDRAQYGEERRLPPADYKVSYRASNGRGVYSFCMCPGGEVIVCSTREKELCVNGMSNSKRDSGTANSGILCDVRTSDFESDDVLAGVRFQEKYERLAYEKGLEEHGEIFRAPECTMEEFLTGTGNSRFVTESLPDFAVEGLREAVPHFARKIKGYDLPDAKIKSVETRSSSPVRILRDEGGQSEIRGIYPAGEGAGYAGGITSAACDGIRAAYHVIETFAKPE</sequence>
<gene>
    <name evidence="2" type="ORF">FYJ65_04465</name>
</gene>
<protein>
    <submittedName>
        <fullName evidence="2">NAD(FAD)-utilizing dehydrogenase</fullName>
    </submittedName>
</protein>
<organism evidence="2 3">
    <name type="scientific">Mogibacterium kristiansenii</name>
    <dbReference type="NCBI Taxonomy" id="2606708"/>
    <lineage>
        <taxon>Bacteria</taxon>
        <taxon>Bacillati</taxon>
        <taxon>Bacillota</taxon>
        <taxon>Clostridia</taxon>
        <taxon>Peptostreptococcales</taxon>
        <taxon>Anaerovoracaceae</taxon>
        <taxon>Mogibacterium</taxon>
    </lineage>
</organism>
<dbReference type="RefSeq" id="WP_154554167.1">
    <property type="nucleotide sequence ID" value="NZ_VUNA01000007.1"/>
</dbReference>
<evidence type="ECO:0000313" key="3">
    <source>
        <dbReference type="Proteomes" id="UP000469424"/>
    </source>
</evidence>
<dbReference type="EMBL" id="VUNA01000007">
    <property type="protein sequence ID" value="MST70601.1"/>
    <property type="molecule type" value="Genomic_DNA"/>
</dbReference>
<dbReference type="Gene3D" id="3.30.70.2700">
    <property type="match status" value="1"/>
</dbReference>
<dbReference type="Gene3D" id="3.50.50.60">
    <property type="entry name" value="FAD/NAD(P)-binding domain"/>
    <property type="match status" value="2"/>
</dbReference>
<dbReference type="PANTHER" id="PTHR42842:SF3">
    <property type="entry name" value="FAD_NAD(P)-BINDING OXIDOREDUCTASE FAMILY PROTEIN"/>
    <property type="match status" value="1"/>
</dbReference>
<name>A0A6N7XLZ0_9FIRM</name>
<keyword evidence="3" id="KW-1185">Reference proteome</keyword>
<dbReference type="AlphaFoldDB" id="A0A6N7XLZ0"/>
<comment type="caution">
    <text evidence="2">The sequence shown here is derived from an EMBL/GenBank/DDBJ whole genome shotgun (WGS) entry which is preliminary data.</text>
</comment>
<dbReference type="InterPro" id="IPR036188">
    <property type="entry name" value="FAD/NAD-bd_sf"/>
</dbReference>
<dbReference type="PANTHER" id="PTHR42842">
    <property type="entry name" value="FAD/NAD(P)-BINDING OXIDOREDUCTASE"/>
    <property type="match status" value="1"/>
</dbReference>
<dbReference type="InterPro" id="IPR028348">
    <property type="entry name" value="FAD-binding_protein"/>
</dbReference>
<accession>A0A6N7XLZ0</accession>
<dbReference type="InterPro" id="IPR049516">
    <property type="entry name" value="FAD-depend_C"/>
</dbReference>